<evidence type="ECO:0008006" key="4">
    <source>
        <dbReference type="Google" id="ProtNLM"/>
    </source>
</evidence>
<dbReference type="AlphaFoldDB" id="D3R1W3"/>
<dbReference type="EMBL" id="CP001850">
    <property type="protein sequence ID" value="ADC90643.1"/>
    <property type="molecule type" value="Genomic_DNA"/>
</dbReference>
<dbReference type="STRING" id="699246.HMPREF0868_0855"/>
<dbReference type="HOGENOM" id="CLU_1376708_0_0_9"/>
<keyword evidence="3" id="KW-1185">Reference proteome</keyword>
<evidence type="ECO:0000313" key="3">
    <source>
        <dbReference type="Proteomes" id="UP000008234"/>
    </source>
</evidence>
<dbReference type="RefSeq" id="WP_012993445.1">
    <property type="nucleotide sequence ID" value="NC_013895.2"/>
</dbReference>
<gene>
    <name evidence="2" type="ordered locus">HMPREF0868_0855</name>
</gene>
<dbReference type="PROSITE" id="PS51257">
    <property type="entry name" value="PROKAR_LIPOPROTEIN"/>
    <property type="match status" value="1"/>
</dbReference>
<feature type="signal peptide" evidence="1">
    <location>
        <begin position="1"/>
        <end position="26"/>
    </location>
</feature>
<dbReference type="Proteomes" id="UP000008234">
    <property type="component" value="Chromosome"/>
</dbReference>
<keyword evidence="1" id="KW-0732">Signal</keyword>
<evidence type="ECO:0000256" key="1">
    <source>
        <dbReference type="SAM" id="SignalP"/>
    </source>
</evidence>
<dbReference type="KEGG" id="clo:HMPREF0868_0855"/>
<organism evidence="2 3">
    <name type="scientific">Mageeibacillus indolicus (strain UPII9-5)</name>
    <name type="common">Clostridiales genomosp. BVAB3 (strain UPII9-5)</name>
    <dbReference type="NCBI Taxonomy" id="699246"/>
    <lineage>
        <taxon>Bacteria</taxon>
        <taxon>Bacillati</taxon>
        <taxon>Bacillota</taxon>
        <taxon>Clostridia</taxon>
        <taxon>Eubacteriales</taxon>
        <taxon>Oscillospiraceae</taxon>
        <taxon>Mageeibacillus</taxon>
    </lineage>
</organism>
<reference evidence="3" key="1">
    <citation type="submission" date="2009-12" db="EMBL/GenBank/DDBJ databases">
        <title>Sequence of Clostridiales genomosp. BVAB3 str. UPII9-5.</title>
        <authorList>
            <person name="Madupu R."/>
            <person name="Durkin A.S."/>
            <person name="Torralba M."/>
            <person name="Methe B."/>
            <person name="Sutton G.G."/>
            <person name="Strausberg R.L."/>
            <person name="Nelson K.E."/>
        </authorList>
    </citation>
    <scope>NUCLEOTIDE SEQUENCE [LARGE SCALE GENOMIC DNA]</scope>
    <source>
        <strain evidence="3">UPII9-5</strain>
    </source>
</reference>
<sequence>MKCNILKLACLASLTATLVLSSSCQNFDDVPMNTAFTEPSENLIIEEGTAFVFDKNAPRAVAIPVPGETAPISMEEKFAIDTIPGFLWRAHHSYLAPENDNELVYIDLNLPPKLVSLVFDAFKAQAVANNVKDEKVLLWPSDGKVKPGYIKIAATLEKISDYSFQLKTVKFSDSKKLGELNFLVQSVDQGRTWRYKVY</sequence>
<protein>
    <recommendedName>
        <fullName evidence="4">Lipoprotein</fullName>
    </recommendedName>
</protein>
<name>D3R1W3_MAGIU</name>
<feature type="chain" id="PRO_5038681692" description="Lipoprotein" evidence="1">
    <location>
        <begin position="27"/>
        <end position="198"/>
    </location>
</feature>
<proteinExistence type="predicted"/>
<accession>D3R1W3</accession>
<evidence type="ECO:0000313" key="2">
    <source>
        <dbReference type="EMBL" id="ADC90643.1"/>
    </source>
</evidence>